<protein>
    <submittedName>
        <fullName evidence="1">Uncharacterized protein</fullName>
    </submittedName>
</protein>
<name>A0AAV0W2K5_9HEMI</name>
<dbReference type="AlphaFoldDB" id="A0AAV0W2K5"/>
<keyword evidence="2" id="KW-1185">Reference proteome</keyword>
<gene>
    <name evidence="1" type="ORF">MEUPH1_LOCUS6540</name>
</gene>
<evidence type="ECO:0000313" key="1">
    <source>
        <dbReference type="EMBL" id="CAI6350040.1"/>
    </source>
</evidence>
<evidence type="ECO:0000313" key="2">
    <source>
        <dbReference type="Proteomes" id="UP001160148"/>
    </source>
</evidence>
<sequence length="80" mass="8935">MTIVQTLMRSMKTSGGLTSSRSFKSSVLIRWLLGVKIASAINDQVEKLANIFSLTSEQHVDQRDSRIKTDTEHAEKLSVN</sequence>
<dbReference type="EMBL" id="CARXXK010000001">
    <property type="protein sequence ID" value="CAI6350040.1"/>
    <property type="molecule type" value="Genomic_DNA"/>
</dbReference>
<accession>A0AAV0W2K5</accession>
<reference evidence="1 2" key="1">
    <citation type="submission" date="2023-01" db="EMBL/GenBank/DDBJ databases">
        <authorList>
            <person name="Whitehead M."/>
        </authorList>
    </citation>
    <scope>NUCLEOTIDE SEQUENCE [LARGE SCALE GENOMIC DNA]</scope>
</reference>
<comment type="caution">
    <text evidence="1">The sequence shown here is derived from an EMBL/GenBank/DDBJ whole genome shotgun (WGS) entry which is preliminary data.</text>
</comment>
<proteinExistence type="predicted"/>
<dbReference type="Proteomes" id="UP001160148">
    <property type="component" value="Unassembled WGS sequence"/>
</dbReference>
<organism evidence="1 2">
    <name type="scientific">Macrosiphum euphorbiae</name>
    <name type="common">potato aphid</name>
    <dbReference type="NCBI Taxonomy" id="13131"/>
    <lineage>
        <taxon>Eukaryota</taxon>
        <taxon>Metazoa</taxon>
        <taxon>Ecdysozoa</taxon>
        <taxon>Arthropoda</taxon>
        <taxon>Hexapoda</taxon>
        <taxon>Insecta</taxon>
        <taxon>Pterygota</taxon>
        <taxon>Neoptera</taxon>
        <taxon>Paraneoptera</taxon>
        <taxon>Hemiptera</taxon>
        <taxon>Sternorrhyncha</taxon>
        <taxon>Aphidomorpha</taxon>
        <taxon>Aphidoidea</taxon>
        <taxon>Aphididae</taxon>
        <taxon>Macrosiphini</taxon>
        <taxon>Macrosiphum</taxon>
    </lineage>
</organism>